<keyword evidence="12" id="KW-1185">Reference proteome</keyword>
<feature type="domain" description="G-protein coupled receptors family 1 profile" evidence="10">
    <location>
        <begin position="1"/>
        <end position="312"/>
    </location>
</feature>
<evidence type="ECO:0000256" key="9">
    <source>
        <dbReference type="SAM" id="Phobius"/>
    </source>
</evidence>
<dbReference type="GO" id="GO:0008528">
    <property type="term" value="F:G protein-coupled peptide receptor activity"/>
    <property type="evidence" value="ECO:0007669"/>
    <property type="project" value="TreeGrafter"/>
</dbReference>
<dbReference type="PROSITE" id="PS50262">
    <property type="entry name" value="G_PROTEIN_RECEP_F1_2"/>
    <property type="match status" value="1"/>
</dbReference>
<gene>
    <name evidence="11" type="ORF">GSLYS_00013151001</name>
</gene>
<feature type="transmembrane region" description="Helical" evidence="9">
    <location>
        <begin position="290"/>
        <end position="313"/>
    </location>
</feature>
<dbReference type="PANTHER" id="PTHR24230">
    <property type="entry name" value="G-PROTEIN COUPLED RECEPTOR"/>
    <property type="match status" value="1"/>
</dbReference>
<reference evidence="11 12" key="1">
    <citation type="submission" date="2024-04" db="EMBL/GenBank/DDBJ databases">
        <authorList>
            <consortium name="Genoscope - CEA"/>
            <person name="William W."/>
        </authorList>
    </citation>
    <scope>NUCLEOTIDE SEQUENCE [LARGE SCALE GENOMIC DNA]</scope>
</reference>
<keyword evidence="7" id="KW-0675">Receptor</keyword>
<feature type="transmembrane region" description="Helical" evidence="9">
    <location>
        <begin position="149"/>
        <end position="177"/>
    </location>
</feature>
<keyword evidence="6 9" id="KW-0472">Membrane</keyword>
<keyword evidence="2" id="KW-1003">Cell membrane</keyword>
<accession>A0AAV2HYQ3</accession>
<evidence type="ECO:0000256" key="6">
    <source>
        <dbReference type="ARBA" id="ARBA00023136"/>
    </source>
</evidence>
<evidence type="ECO:0000256" key="4">
    <source>
        <dbReference type="ARBA" id="ARBA00022989"/>
    </source>
</evidence>
<proteinExistence type="predicted"/>
<evidence type="ECO:0000256" key="2">
    <source>
        <dbReference type="ARBA" id="ARBA00022475"/>
    </source>
</evidence>
<dbReference type="GO" id="GO:0005886">
    <property type="term" value="C:plasma membrane"/>
    <property type="evidence" value="ECO:0007669"/>
    <property type="project" value="UniProtKB-SubCell"/>
</dbReference>
<dbReference type="Proteomes" id="UP001497497">
    <property type="component" value="Unassembled WGS sequence"/>
</dbReference>
<organism evidence="11 12">
    <name type="scientific">Lymnaea stagnalis</name>
    <name type="common">Great pond snail</name>
    <name type="synonym">Helix stagnalis</name>
    <dbReference type="NCBI Taxonomy" id="6523"/>
    <lineage>
        <taxon>Eukaryota</taxon>
        <taxon>Metazoa</taxon>
        <taxon>Spiralia</taxon>
        <taxon>Lophotrochozoa</taxon>
        <taxon>Mollusca</taxon>
        <taxon>Gastropoda</taxon>
        <taxon>Heterobranchia</taxon>
        <taxon>Euthyneura</taxon>
        <taxon>Panpulmonata</taxon>
        <taxon>Hygrophila</taxon>
        <taxon>Lymnaeoidea</taxon>
        <taxon>Lymnaeidae</taxon>
        <taxon>Lymnaea</taxon>
    </lineage>
</organism>
<dbReference type="Gene3D" id="1.20.1070.10">
    <property type="entry name" value="Rhodopsin 7-helix transmembrane proteins"/>
    <property type="match status" value="1"/>
</dbReference>
<dbReference type="GO" id="GO:0007218">
    <property type="term" value="P:neuropeptide signaling pathway"/>
    <property type="evidence" value="ECO:0007669"/>
    <property type="project" value="TreeGrafter"/>
</dbReference>
<keyword evidence="4 9" id="KW-1133">Transmembrane helix</keyword>
<feature type="non-terminal residue" evidence="11">
    <location>
        <position position="320"/>
    </location>
</feature>
<keyword evidence="8" id="KW-0807">Transducer</keyword>
<comment type="subcellular location">
    <subcellularLocation>
        <location evidence="1">Cell membrane</location>
        <topology evidence="1">Multi-pass membrane protein</topology>
    </subcellularLocation>
</comment>
<evidence type="ECO:0000313" key="12">
    <source>
        <dbReference type="Proteomes" id="UP001497497"/>
    </source>
</evidence>
<evidence type="ECO:0000259" key="10">
    <source>
        <dbReference type="PROSITE" id="PS50262"/>
    </source>
</evidence>
<feature type="transmembrane region" description="Helical" evidence="9">
    <location>
        <begin position="249"/>
        <end position="270"/>
    </location>
</feature>
<feature type="transmembrane region" description="Helical" evidence="9">
    <location>
        <begin position="102"/>
        <end position="120"/>
    </location>
</feature>
<evidence type="ECO:0000313" key="11">
    <source>
        <dbReference type="EMBL" id="CAL1539332.1"/>
    </source>
</evidence>
<name>A0AAV2HYQ3_LYMST</name>
<protein>
    <recommendedName>
        <fullName evidence="10">G-protein coupled receptors family 1 profile domain-containing protein</fullName>
    </recommendedName>
</protein>
<dbReference type="PANTHER" id="PTHR24230:SF75">
    <property type="entry name" value="RELAXIN FAMILY PEPTIDE RECEPTOR 3"/>
    <property type="match status" value="1"/>
</dbReference>
<feature type="transmembrane region" description="Helical" evidence="9">
    <location>
        <begin position="15"/>
        <end position="35"/>
    </location>
</feature>
<evidence type="ECO:0000256" key="3">
    <source>
        <dbReference type="ARBA" id="ARBA00022692"/>
    </source>
</evidence>
<dbReference type="SUPFAM" id="SSF81321">
    <property type="entry name" value="Family A G protein-coupled receptor-like"/>
    <property type="match status" value="1"/>
</dbReference>
<comment type="caution">
    <text evidence="11">The sequence shown here is derived from an EMBL/GenBank/DDBJ whole genome shotgun (WGS) entry which is preliminary data.</text>
</comment>
<evidence type="ECO:0000256" key="1">
    <source>
        <dbReference type="ARBA" id="ARBA00004651"/>
    </source>
</evidence>
<keyword evidence="5" id="KW-0297">G-protein coupled receptor</keyword>
<feature type="transmembrane region" description="Helical" evidence="9">
    <location>
        <begin position="55"/>
        <end position="81"/>
    </location>
</feature>
<evidence type="ECO:0000256" key="8">
    <source>
        <dbReference type="ARBA" id="ARBA00023224"/>
    </source>
</evidence>
<dbReference type="InterPro" id="IPR017452">
    <property type="entry name" value="GPCR_Rhodpsn_7TM"/>
</dbReference>
<dbReference type="EMBL" id="CAXITT010000337">
    <property type="protein sequence ID" value="CAL1539332.1"/>
    <property type="molecule type" value="Genomic_DNA"/>
</dbReference>
<sequence>MNIVVYLRLGIKDGISVCFFFLSILDLICVILLSANDGFLVGTYALPKTWPVDSATITAITTYYYTLFADMSLVTTTFVAVQRCCCVVLPFTFKCVFTRSRTFVILAALSLSCLALYLPVLTSQGLREVTDASSNVTRWVLWTSRDRGFIYSVRSVTTLIVVAACEVTVIACLFIFASSLRASVQFRDSNAKVRIGELKAENSIKHVSKPRKCLNKDLTQSLPIKTDTQNKDNCSERPGRTKPAKELQLVKATFVLSLIFVVCNAPRLAIYNALLIEPEFNVSRRYESTYMLSNVLRFTVEAVNLSSNMFVYLRFNRKYR</sequence>
<evidence type="ECO:0000256" key="7">
    <source>
        <dbReference type="ARBA" id="ARBA00023170"/>
    </source>
</evidence>
<dbReference type="AlphaFoldDB" id="A0AAV2HYQ3"/>
<keyword evidence="3 9" id="KW-0812">Transmembrane</keyword>
<evidence type="ECO:0000256" key="5">
    <source>
        <dbReference type="ARBA" id="ARBA00023040"/>
    </source>
</evidence>